<dbReference type="InterPro" id="IPR036629">
    <property type="entry name" value="YjbJ_sf"/>
</dbReference>
<organism evidence="4 5">
    <name type="scientific">Neobacillus novalis</name>
    <dbReference type="NCBI Taxonomy" id="220687"/>
    <lineage>
        <taxon>Bacteria</taxon>
        <taxon>Bacillati</taxon>
        <taxon>Bacillota</taxon>
        <taxon>Bacilli</taxon>
        <taxon>Bacillales</taxon>
        <taxon>Bacillaceae</taxon>
        <taxon>Neobacillus</taxon>
    </lineage>
</organism>
<dbReference type="Pfam" id="PF05532">
    <property type="entry name" value="CsbD"/>
    <property type="match status" value="1"/>
</dbReference>
<evidence type="ECO:0000256" key="2">
    <source>
        <dbReference type="SAM" id="MobiDB-lite"/>
    </source>
</evidence>
<dbReference type="Proteomes" id="UP001178288">
    <property type="component" value="Chromosome"/>
</dbReference>
<dbReference type="InterPro" id="IPR008462">
    <property type="entry name" value="CsbD"/>
</dbReference>
<evidence type="ECO:0000313" key="4">
    <source>
        <dbReference type="EMBL" id="WHY86153.1"/>
    </source>
</evidence>
<evidence type="ECO:0000256" key="1">
    <source>
        <dbReference type="ARBA" id="ARBA00009129"/>
    </source>
</evidence>
<dbReference type="PANTHER" id="PTHR34977:SF1">
    <property type="entry name" value="UPF0337 PROTEIN YJBJ"/>
    <property type="match status" value="1"/>
</dbReference>
<protein>
    <submittedName>
        <fullName evidence="4">CsbD family protein</fullName>
    </submittedName>
</protein>
<keyword evidence="5" id="KW-1185">Reference proteome</keyword>
<dbReference type="Gene3D" id="1.10.1470.10">
    <property type="entry name" value="YjbJ"/>
    <property type="match status" value="1"/>
</dbReference>
<accession>A0AA95MQE2</accession>
<dbReference type="InterPro" id="IPR050423">
    <property type="entry name" value="UPF0337_stress_rsp"/>
</dbReference>
<dbReference type="SUPFAM" id="SSF69047">
    <property type="entry name" value="Hypothetical protein YjbJ"/>
    <property type="match status" value="1"/>
</dbReference>
<feature type="region of interest" description="Disordered" evidence="2">
    <location>
        <begin position="1"/>
        <end position="60"/>
    </location>
</feature>
<reference evidence="4" key="1">
    <citation type="submission" date="2023-05" db="EMBL/GenBank/DDBJ databases">
        <title>Comparative genomics of Bacillaceae isolates and their secondary metabolite potential.</title>
        <authorList>
            <person name="Song L."/>
            <person name="Nielsen L.J."/>
            <person name="Mohite O."/>
            <person name="Xu X."/>
            <person name="Weber T."/>
            <person name="Kovacs A.T."/>
        </authorList>
    </citation>
    <scope>NUCLEOTIDE SEQUENCE</scope>
    <source>
        <strain evidence="4">XLM17</strain>
    </source>
</reference>
<feature type="domain" description="CsbD-like" evidence="3">
    <location>
        <begin position="4"/>
        <end position="55"/>
    </location>
</feature>
<comment type="similarity">
    <text evidence="1">Belongs to the UPF0337 (CsbD) family.</text>
</comment>
<dbReference type="RefSeq" id="WP_066093815.1">
    <property type="nucleotide sequence ID" value="NZ_CP126114.1"/>
</dbReference>
<gene>
    <name evidence="4" type="ORF">QNH39_26880</name>
</gene>
<dbReference type="PANTHER" id="PTHR34977">
    <property type="entry name" value="UPF0337 PROTEIN YJBJ"/>
    <property type="match status" value="1"/>
</dbReference>
<name>A0AA95MQE2_9BACI</name>
<proteinExistence type="inferred from homology"/>
<dbReference type="AlphaFoldDB" id="A0AA95MQE2"/>
<sequence length="60" mass="6821">MNKEQVKGKLDQLKGEGKEQWGKLTDDHSKEAEGKMDKAKGKLKEGYGDVKEKLSEKDDR</sequence>
<dbReference type="KEGG" id="nnv:QNH39_26880"/>
<evidence type="ECO:0000259" key="3">
    <source>
        <dbReference type="Pfam" id="PF05532"/>
    </source>
</evidence>
<evidence type="ECO:0000313" key="5">
    <source>
        <dbReference type="Proteomes" id="UP001178288"/>
    </source>
</evidence>
<dbReference type="EMBL" id="CP126114">
    <property type="protein sequence ID" value="WHY86153.1"/>
    <property type="molecule type" value="Genomic_DNA"/>
</dbReference>